<evidence type="ECO:0000313" key="2">
    <source>
        <dbReference type="EMBL" id="KAH3706814.1"/>
    </source>
</evidence>
<comment type="caution">
    <text evidence="2">The sequence shown here is derived from an EMBL/GenBank/DDBJ whole genome shotgun (WGS) entry which is preliminary data.</text>
</comment>
<proteinExistence type="predicted"/>
<protein>
    <submittedName>
        <fullName evidence="2">Uncharacterized protein</fullName>
    </submittedName>
</protein>
<name>A0A9D3YYI3_DREPO</name>
<reference evidence="2" key="1">
    <citation type="journal article" date="2019" name="bioRxiv">
        <title>The Genome of the Zebra Mussel, Dreissena polymorpha: A Resource for Invasive Species Research.</title>
        <authorList>
            <person name="McCartney M.A."/>
            <person name="Auch B."/>
            <person name="Kono T."/>
            <person name="Mallez S."/>
            <person name="Zhang Y."/>
            <person name="Obille A."/>
            <person name="Becker A."/>
            <person name="Abrahante J.E."/>
            <person name="Garbe J."/>
            <person name="Badalamenti J.P."/>
            <person name="Herman A."/>
            <person name="Mangelson H."/>
            <person name="Liachko I."/>
            <person name="Sullivan S."/>
            <person name="Sone E.D."/>
            <person name="Koren S."/>
            <person name="Silverstein K.A.T."/>
            <person name="Beckman K.B."/>
            <person name="Gohl D.M."/>
        </authorList>
    </citation>
    <scope>NUCLEOTIDE SEQUENCE</scope>
    <source>
        <strain evidence="2">Duluth1</strain>
        <tissue evidence="2">Whole animal</tissue>
    </source>
</reference>
<sequence>MEKLKSIQDLLSKSSSKQALLEIQAKADVLRAETIKDIKKRKQELMRQELEEVSINCKIKQRTENVAYLENEIEGLEHDIKTLRSEASDYDRQADRQEEESRNKSKFGWASIAGIVAGIGLAPATGGISLAVSTLSAGVATKCFMDASELRSKSEANRKDASQKRNDMWVKRENVKSTYLKIKEFNDKKHTLLTYIQTQQNQIGESENMLNGLKAFECIISFKMEFPSEQPKRMNKIKTRVVKLEFFESVSDKSFKELEQIIKALKDTERNASSGTQTREYIRKTLPRTLQHVESFRDDMKTKYNKILQLKTQELTDDETHDLLDFLESTRVNINQLQSKIEGKMVQGINDIMTEQTALSHVQRDLNKLNLELAVMDKQLEELQREERWLNDEANELEKIAFEKNKEKNEKERNGLGGVGMAAVGVGLGLVSGGLSIAITGAASAIMAYNFISAADCEKTAKEKKQLANKVRDEQNGLQSNIKDRKFEIDRKKTVILSKQHALDTFKADQDVLKNILNQLAKYVNIIHRLTAVLRKGE</sequence>
<dbReference type="AlphaFoldDB" id="A0A9D3YYI3"/>
<organism evidence="2 3">
    <name type="scientific">Dreissena polymorpha</name>
    <name type="common">Zebra mussel</name>
    <name type="synonym">Mytilus polymorpha</name>
    <dbReference type="NCBI Taxonomy" id="45954"/>
    <lineage>
        <taxon>Eukaryota</taxon>
        <taxon>Metazoa</taxon>
        <taxon>Spiralia</taxon>
        <taxon>Lophotrochozoa</taxon>
        <taxon>Mollusca</taxon>
        <taxon>Bivalvia</taxon>
        <taxon>Autobranchia</taxon>
        <taxon>Heteroconchia</taxon>
        <taxon>Euheterodonta</taxon>
        <taxon>Imparidentia</taxon>
        <taxon>Neoheterodontei</taxon>
        <taxon>Myida</taxon>
        <taxon>Dreissenoidea</taxon>
        <taxon>Dreissenidae</taxon>
        <taxon>Dreissena</taxon>
    </lineage>
</organism>
<accession>A0A9D3YYI3</accession>
<gene>
    <name evidence="2" type="ORF">DPMN_066204</name>
</gene>
<evidence type="ECO:0000313" key="3">
    <source>
        <dbReference type="Proteomes" id="UP000828390"/>
    </source>
</evidence>
<evidence type="ECO:0000256" key="1">
    <source>
        <dbReference type="SAM" id="Coils"/>
    </source>
</evidence>
<dbReference type="Proteomes" id="UP000828390">
    <property type="component" value="Unassembled WGS sequence"/>
</dbReference>
<reference evidence="2" key="2">
    <citation type="submission" date="2020-11" db="EMBL/GenBank/DDBJ databases">
        <authorList>
            <person name="McCartney M.A."/>
            <person name="Auch B."/>
            <person name="Kono T."/>
            <person name="Mallez S."/>
            <person name="Becker A."/>
            <person name="Gohl D.M."/>
            <person name="Silverstein K.A.T."/>
            <person name="Koren S."/>
            <person name="Bechman K.B."/>
            <person name="Herman A."/>
            <person name="Abrahante J.E."/>
            <person name="Garbe J."/>
        </authorList>
    </citation>
    <scope>NUCLEOTIDE SEQUENCE</scope>
    <source>
        <strain evidence="2">Duluth1</strain>
        <tissue evidence="2">Whole animal</tissue>
    </source>
</reference>
<dbReference type="EMBL" id="JAIWYP010000014">
    <property type="protein sequence ID" value="KAH3706814.1"/>
    <property type="molecule type" value="Genomic_DNA"/>
</dbReference>
<feature type="coiled-coil region" evidence="1">
    <location>
        <begin position="59"/>
        <end position="100"/>
    </location>
</feature>
<keyword evidence="1" id="KW-0175">Coiled coil</keyword>
<feature type="coiled-coil region" evidence="1">
    <location>
        <begin position="359"/>
        <end position="414"/>
    </location>
</feature>
<keyword evidence="3" id="KW-1185">Reference proteome</keyword>